<keyword evidence="1" id="KW-1133">Transmembrane helix</keyword>
<evidence type="ECO:0000313" key="3">
    <source>
        <dbReference type="Proteomes" id="UP001500618"/>
    </source>
</evidence>
<dbReference type="EMBL" id="BAAANY010000009">
    <property type="protein sequence ID" value="GAA1680768.1"/>
    <property type="molecule type" value="Genomic_DNA"/>
</dbReference>
<dbReference type="Proteomes" id="UP001500618">
    <property type="component" value="Unassembled WGS sequence"/>
</dbReference>
<gene>
    <name evidence="2" type="ORF">GCM10009765_32440</name>
</gene>
<keyword evidence="1" id="KW-0472">Membrane</keyword>
<protein>
    <submittedName>
        <fullName evidence="2">Uncharacterized protein</fullName>
    </submittedName>
</protein>
<reference evidence="2 3" key="1">
    <citation type="journal article" date="2019" name="Int. J. Syst. Evol. Microbiol.">
        <title>The Global Catalogue of Microorganisms (GCM) 10K type strain sequencing project: providing services to taxonomists for standard genome sequencing and annotation.</title>
        <authorList>
            <consortium name="The Broad Institute Genomics Platform"/>
            <consortium name="The Broad Institute Genome Sequencing Center for Infectious Disease"/>
            <person name="Wu L."/>
            <person name="Ma J."/>
        </authorList>
    </citation>
    <scope>NUCLEOTIDE SEQUENCE [LARGE SCALE GENOMIC DNA]</scope>
    <source>
        <strain evidence="2 3">JCM 14718</strain>
    </source>
</reference>
<feature type="transmembrane region" description="Helical" evidence="1">
    <location>
        <begin position="47"/>
        <end position="69"/>
    </location>
</feature>
<keyword evidence="3" id="KW-1185">Reference proteome</keyword>
<feature type="transmembrane region" description="Helical" evidence="1">
    <location>
        <begin position="81"/>
        <end position="99"/>
    </location>
</feature>
<evidence type="ECO:0000256" key="1">
    <source>
        <dbReference type="SAM" id="Phobius"/>
    </source>
</evidence>
<keyword evidence="1" id="KW-0812">Transmembrane</keyword>
<sequence length="148" mass="16556">MKANVPGQRVLVTILVASIVSTALHYTNNYLQIDRYPSLPPITNGQTQVAILVSWPLLTAIGVFGYWLYVRERAWPARACLIIYSFIGLVSLGHFLQGVPAVDWWWLGTIGTDAITALALWAFTYWSISRESADYRHAYAGRSGHSRS</sequence>
<evidence type="ECO:0000313" key="2">
    <source>
        <dbReference type="EMBL" id="GAA1680768.1"/>
    </source>
</evidence>
<accession>A0ABN2H2N2</accession>
<proteinExistence type="predicted"/>
<dbReference type="RefSeq" id="WP_163572368.1">
    <property type="nucleotide sequence ID" value="NZ_BAAANY010000009.1"/>
</dbReference>
<name>A0ABN2H2N2_9ACTN</name>
<feature type="transmembrane region" description="Helical" evidence="1">
    <location>
        <begin position="105"/>
        <end position="126"/>
    </location>
</feature>
<organism evidence="2 3">
    <name type="scientific">Fodinicola feengrottensis</name>
    <dbReference type="NCBI Taxonomy" id="435914"/>
    <lineage>
        <taxon>Bacteria</taxon>
        <taxon>Bacillati</taxon>
        <taxon>Actinomycetota</taxon>
        <taxon>Actinomycetes</taxon>
        <taxon>Mycobacteriales</taxon>
        <taxon>Fodinicola</taxon>
    </lineage>
</organism>
<comment type="caution">
    <text evidence="2">The sequence shown here is derived from an EMBL/GenBank/DDBJ whole genome shotgun (WGS) entry which is preliminary data.</text>
</comment>